<accession>A0A383EBK4</accession>
<name>A0A383EBK4_9ZZZZ</name>
<feature type="non-terminal residue" evidence="1">
    <location>
        <position position="49"/>
    </location>
</feature>
<sequence>MVSTDRIKPLTLSLSVSRFASLKDFTSNTRNFHNSITFIASRPTQLSSV</sequence>
<dbReference type="AlphaFoldDB" id="A0A383EBK4"/>
<reference evidence="1" key="1">
    <citation type="submission" date="2018-05" db="EMBL/GenBank/DDBJ databases">
        <authorList>
            <person name="Lanie J.A."/>
            <person name="Ng W.-L."/>
            <person name="Kazmierczak K.M."/>
            <person name="Andrzejewski T.M."/>
            <person name="Davidsen T.M."/>
            <person name="Wayne K.J."/>
            <person name="Tettelin H."/>
            <person name="Glass J.I."/>
            <person name="Rusch D."/>
            <person name="Podicherti R."/>
            <person name="Tsui H.-C.T."/>
            <person name="Winkler M.E."/>
        </authorList>
    </citation>
    <scope>NUCLEOTIDE SEQUENCE</scope>
</reference>
<gene>
    <name evidence="1" type="ORF">METZ01_LOCUS506858</name>
</gene>
<organism evidence="1">
    <name type="scientific">marine metagenome</name>
    <dbReference type="NCBI Taxonomy" id="408172"/>
    <lineage>
        <taxon>unclassified sequences</taxon>
        <taxon>metagenomes</taxon>
        <taxon>ecological metagenomes</taxon>
    </lineage>
</organism>
<evidence type="ECO:0000313" key="1">
    <source>
        <dbReference type="EMBL" id="SVE54004.1"/>
    </source>
</evidence>
<proteinExistence type="predicted"/>
<dbReference type="EMBL" id="UINC01224402">
    <property type="protein sequence ID" value="SVE54004.1"/>
    <property type="molecule type" value="Genomic_DNA"/>
</dbReference>
<protein>
    <submittedName>
        <fullName evidence="1">Uncharacterized protein</fullName>
    </submittedName>
</protein>